<reference evidence="2 3" key="1">
    <citation type="submission" date="2023-08" db="EMBL/GenBank/DDBJ databases">
        <title>Comparative genomics and taxonomic characterization of three novel marine species of genus Marivirga.</title>
        <authorList>
            <person name="Muhammad N."/>
            <person name="Kim S.-G."/>
        </authorList>
    </citation>
    <scope>NUCLEOTIDE SEQUENCE [LARGE SCALE GENOMIC DNA]</scope>
    <source>
        <strain evidence="2 3">BDSF4-3</strain>
    </source>
</reference>
<protein>
    <recommendedName>
        <fullName evidence="4">SCO family protein</fullName>
    </recommendedName>
</protein>
<keyword evidence="3" id="KW-1185">Reference proteome</keyword>
<accession>A0AA51RBN4</accession>
<name>A0AA51RBN4_9BACT</name>
<evidence type="ECO:0000313" key="2">
    <source>
        <dbReference type="EMBL" id="WMN10698.1"/>
    </source>
</evidence>
<keyword evidence="1" id="KW-1133">Transmembrane helix</keyword>
<evidence type="ECO:0000313" key="3">
    <source>
        <dbReference type="Proteomes" id="UP001230496"/>
    </source>
</evidence>
<gene>
    <name evidence="2" type="ORF">QYS49_35700</name>
</gene>
<feature type="transmembrane region" description="Helical" evidence="1">
    <location>
        <begin position="6"/>
        <end position="23"/>
    </location>
</feature>
<dbReference type="KEGG" id="msaa:QYS49_35700"/>
<evidence type="ECO:0008006" key="4">
    <source>
        <dbReference type="Google" id="ProtNLM"/>
    </source>
</evidence>
<organism evidence="2 3">
    <name type="scientific">Marivirga salinarum</name>
    <dbReference type="NCBI Taxonomy" id="3059078"/>
    <lineage>
        <taxon>Bacteria</taxon>
        <taxon>Pseudomonadati</taxon>
        <taxon>Bacteroidota</taxon>
        <taxon>Cytophagia</taxon>
        <taxon>Cytophagales</taxon>
        <taxon>Marivirgaceae</taxon>
        <taxon>Marivirga</taxon>
    </lineage>
</organism>
<dbReference type="RefSeq" id="WP_308347081.1">
    <property type="nucleotide sequence ID" value="NZ_CP129971.1"/>
</dbReference>
<keyword evidence="1" id="KW-0812">Transmembrane</keyword>
<dbReference type="EMBL" id="CP129971">
    <property type="protein sequence ID" value="WMN10698.1"/>
    <property type="molecule type" value="Genomic_DNA"/>
</dbReference>
<evidence type="ECO:0000256" key="1">
    <source>
        <dbReference type="SAM" id="Phobius"/>
    </source>
</evidence>
<sequence length="211" mass="24698">MKKSKILILLFTLTFPVILYLFLRSYGQNEFALPVFFENAEKKFCNDSTVKSNSVQVFSLNLQDSFKLEDIYNADFKIIHFPNPQDSEIQTLKNELNRVFNTFDELSINLLSFEAITNKMGEMKVSKAFLPGQRSETYLYPTAEKDVFVNCIYAFPTQDWEGEHPTEEIIAFDHTLVLLDEENRIRGYYDGYETKEVDRLILEIRVLLSNR</sequence>
<dbReference type="AlphaFoldDB" id="A0AA51RBN4"/>
<keyword evidence="1" id="KW-0472">Membrane</keyword>
<dbReference type="Proteomes" id="UP001230496">
    <property type="component" value="Chromosome"/>
</dbReference>
<proteinExistence type="predicted"/>